<evidence type="ECO:0000313" key="6">
    <source>
        <dbReference type="Proteomes" id="UP000241089"/>
    </source>
</evidence>
<dbReference type="GeneID" id="30306169"/>
<keyword evidence="1" id="KW-0812">Transmembrane</keyword>
<evidence type="ECO:0000256" key="1">
    <source>
        <dbReference type="SAM" id="Phobius"/>
    </source>
</evidence>
<name>A0A1D8KR45_9CAUD</name>
<keyword evidence="7" id="KW-1185">Reference proteome</keyword>
<keyword evidence="1" id="KW-1133">Transmembrane helix</keyword>
<evidence type="ECO:0000313" key="7">
    <source>
        <dbReference type="Proteomes" id="UP000241975"/>
    </source>
</evidence>
<keyword evidence="1" id="KW-0472">Membrane</keyword>
<protein>
    <submittedName>
        <fullName evidence="3">Uncharacterized protein</fullName>
    </submittedName>
</protein>
<organism evidence="3 6">
    <name type="scientific">Synechococcus phage S-CAM22</name>
    <dbReference type="NCBI Taxonomy" id="1883365"/>
    <lineage>
        <taxon>Viruses</taxon>
        <taxon>Duplodnaviria</taxon>
        <taxon>Heunggongvirae</taxon>
        <taxon>Uroviricota</taxon>
        <taxon>Caudoviricetes</taxon>
        <taxon>Pantevenvirales</taxon>
        <taxon>Kyanoviridae</taxon>
        <taxon>Alisovirus</taxon>
        <taxon>Alisovirus socal22</taxon>
    </lineage>
</organism>
<feature type="transmembrane region" description="Helical" evidence="1">
    <location>
        <begin position="12"/>
        <end position="33"/>
    </location>
</feature>
<dbReference type="EMBL" id="KU686207">
    <property type="protein sequence ID" value="AOV60931.1"/>
    <property type="molecule type" value="Genomic_DNA"/>
</dbReference>
<gene>
    <name evidence="2" type="ORF">C350210_099</name>
    <name evidence="3" type="ORF">N440310_099</name>
    <name evidence="4" type="ORF">T191209_099</name>
</gene>
<evidence type="ECO:0000313" key="4">
    <source>
        <dbReference type="EMBL" id="AOV61359.1"/>
    </source>
</evidence>
<reference evidence="5 6" key="1">
    <citation type="journal article" date="2016" name="Virology">
        <title>The genomic content and context of auxiliary metabolic genes in marine cyanomyoviruses.</title>
        <authorList>
            <person name="Crummett L.T."/>
            <person name="Puxty R.J."/>
            <person name="Weihe C."/>
            <person name="Marston M.F."/>
            <person name="Martiny J.B."/>
        </authorList>
    </citation>
    <scope>NUCLEOTIDE SEQUENCE [LARGE SCALE GENOMIC DNA]</scope>
    <source>
        <strain evidence="2">0210CC35</strain>
        <strain evidence="3">0310NB44</strain>
        <strain evidence="4">1209TA19</strain>
    </source>
</reference>
<evidence type="ECO:0000313" key="3">
    <source>
        <dbReference type="EMBL" id="AOV61145.1"/>
    </source>
</evidence>
<dbReference type="RefSeq" id="YP_009321011.1">
    <property type="nucleotide sequence ID" value="NC_031903.1"/>
</dbReference>
<sequence length="57" mass="6745">MILFVRHTMESPVGIGTLSFLLVFVPIVGMHLIHKYNWQHWEPFTRHVSRETPAEEE</sequence>
<dbReference type="Proteomes" id="UP000241975">
    <property type="component" value="Segment"/>
</dbReference>
<dbReference type="KEGG" id="vg:30306169"/>
<dbReference type="Proteomes" id="UP000241089">
    <property type="component" value="Segment"/>
</dbReference>
<evidence type="ECO:0000313" key="5">
    <source>
        <dbReference type="Proteomes" id="UP000202158"/>
    </source>
</evidence>
<accession>A0A1D8KR45</accession>
<dbReference type="Proteomes" id="UP000202158">
    <property type="component" value="Segment"/>
</dbReference>
<evidence type="ECO:0000313" key="2">
    <source>
        <dbReference type="EMBL" id="AOV60931.1"/>
    </source>
</evidence>
<dbReference type="EMBL" id="KU686209">
    <property type="protein sequence ID" value="AOV61359.1"/>
    <property type="molecule type" value="Genomic_DNA"/>
</dbReference>
<proteinExistence type="predicted"/>
<dbReference type="EMBL" id="KU686208">
    <property type="protein sequence ID" value="AOV61145.1"/>
    <property type="molecule type" value="Genomic_DNA"/>
</dbReference>
<dbReference type="OrthoDB" id="25293at10239"/>